<organism evidence="1 2">
    <name type="scientific">Paenibacillus turicensis</name>
    <dbReference type="NCBI Taxonomy" id="160487"/>
    <lineage>
        <taxon>Bacteria</taxon>
        <taxon>Bacillati</taxon>
        <taxon>Bacillota</taxon>
        <taxon>Bacilli</taxon>
        <taxon>Bacillales</taxon>
        <taxon>Paenibacillaceae</taxon>
        <taxon>Paenibacillus</taxon>
    </lineage>
</organism>
<evidence type="ECO:0000313" key="1">
    <source>
        <dbReference type="EMBL" id="MBP1905418.1"/>
    </source>
</evidence>
<protein>
    <submittedName>
        <fullName evidence="1">Uncharacterized protein</fullName>
    </submittedName>
</protein>
<comment type="caution">
    <text evidence="1">The sequence shown here is derived from an EMBL/GenBank/DDBJ whole genome shotgun (WGS) entry which is preliminary data.</text>
</comment>
<accession>A0ABS4FS55</accession>
<name>A0ABS4FS55_9BACL</name>
<reference evidence="1 2" key="1">
    <citation type="submission" date="2021-03" db="EMBL/GenBank/DDBJ databases">
        <title>Genomic Encyclopedia of Type Strains, Phase IV (KMG-IV): sequencing the most valuable type-strain genomes for metagenomic binning, comparative biology and taxonomic classification.</title>
        <authorList>
            <person name="Goeker M."/>
        </authorList>
    </citation>
    <scope>NUCLEOTIDE SEQUENCE [LARGE SCALE GENOMIC DNA]</scope>
    <source>
        <strain evidence="1 2">DSM 14349</strain>
    </source>
</reference>
<keyword evidence="2" id="KW-1185">Reference proteome</keyword>
<dbReference type="Proteomes" id="UP001519272">
    <property type="component" value="Unassembled WGS sequence"/>
</dbReference>
<proteinExistence type="predicted"/>
<gene>
    <name evidence="1" type="ORF">J2Z32_002048</name>
</gene>
<sequence>MSSPLNEKELVAYIVEETEATPDQVRLVLKHEAAYLDNAHKGGAKEVDVDFDDVVDYVLGRRDVKLTELLVEEILEAEMDYLMDKGLAGYDD</sequence>
<evidence type="ECO:0000313" key="2">
    <source>
        <dbReference type="Proteomes" id="UP001519272"/>
    </source>
</evidence>
<dbReference type="RefSeq" id="WP_210089041.1">
    <property type="nucleotide sequence ID" value="NZ_JAGGKG010000008.1"/>
</dbReference>
<dbReference type="EMBL" id="JAGGKG010000008">
    <property type="protein sequence ID" value="MBP1905418.1"/>
    <property type="molecule type" value="Genomic_DNA"/>
</dbReference>